<evidence type="ECO:0000313" key="2">
    <source>
        <dbReference type="EMBL" id="KAJ8874837.1"/>
    </source>
</evidence>
<feature type="region of interest" description="Disordered" evidence="1">
    <location>
        <begin position="134"/>
        <end position="207"/>
    </location>
</feature>
<protein>
    <submittedName>
        <fullName evidence="2">Uncharacterized protein</fullName>
    </submittedName>
</protein>
<sequence length="360" mass="40981">MNSRQREMEASKAGTSQCMDALLWTDNGETYENTRIKRSRNYTRLGKAFPVELFPARKPWKSLVKYAALIAVFISLPRCNIDLNTGSIPVFSSVALVFSDRVSLPEDGNRPHFPKRRILSSDGMKGWRKREIPEKTRRPAASSIPIPTCENPGVTQPETEPCSPWWEANSLTAQPPRPRRVGVSGRRQADMQDEGEKEKDKASGRRCAVMQENKNPRRSRARFMLTKSQPNGVFEYVRDSPKVNVWYWLMHDRVVGLCMLTENTVTGAKYLDMLELYVFPQIDDSGREQCIQSTATPDMIHRTWTGIDYRIDVRHATAVHDKVSTIEINPIKKLLPLPAYILTDALSDTRTVKLVMVDGK</sequence>
<evidence type="ECO:0000313" key="3">
    <source>
        <dbReference type="Proteomes" id="UP001159363"/>
    </source>
</evidence>
<accession>A0ABQ9GS48</accession>
<keyword evidence="3" id="KW-1185">Reference proteome</keyword>
<dbReference type="EMBL" id="JARBHB010000009">
    <property type="protein sequence ID" value="KAJ8874837.1"/>
    <property type="molecule type" value="Genomic_DNA"/>
</dbReference>
<organism evidence="2 3">
    <name type="scientific">Dryococelus australis</name>
    <dbReference type="NCBI Taxonomy" id="614101"/>
    <lineage>
        <taxon>Eukaryota</taxon>
        <taxon>Metazoa</taxon>
        <taxon>Ecdysozoa</taxon>
        <taxon>Arthropoda</taxon>
        <taxon>Hexapoda</taxon>
        <taxon>Insecta</taxon>
        <taxon>Pterygota</taxon>
        <taxon>Neoptera</taxon>
        <taxon>Polyneoptera</taxon>
        <taxon>Phasmatodea</taxon>
        <taxon>Verophasmatodea</taxon>
        <taxon>Anareolatae</taxon>
        <taxon>Phasmatidae</taxon>
        <taxon>Eurycanthinae</taxon>
        <taxon>Dryococelus</taxon>
    </lineage>
</organism>
<reference evidence="2 3" key="1">
    <citation type="submission" date="2023-02" db="EMBL/GenBank/DDBJ databases">
        <title>LHISI_Scaffold_Assembly.</title>
        <authorList>
            <person name="Stuart O.P."/>
            <person name="Cleave R."/>
            <person name="Magrath M.J.L."/>
            <person name="Mikheyev A.S."/>
        </authorList>
    </citation>
    <scope>NUCLEOTIDE SEQUENCE [LARGE SCALE GENOMIC DNA]</scope>
    <source>
        <strain evidence="2">Daus_M_001</strain>
        <tissue evidence="2">Leg muscle</tissue>
    </source>
</reference>
<proteinExistence type="predicted"/>
<evidence type="ECO:0000256" key="1">
    <source>
        <dbReference type="SAM" id="MobiDB-lite"/>
    </source>
</evidence>
<name>A0ABQ9GS48_9NEOP</name>
<feature type="compositionally biased region" description="Basic and acidic residues" evidence="1">
    <location>
        <begin position="187"/>
        <end position="203"/>
    </location>
</feature>
<dbReference type="Proteomes" id="UP001159363">
    <property type="component" value="Chromosome 8"/>
</dbReference>
<gene>
    <name evidence="2" type="ORF">PR048_022726</name>
</gene>
<comment type="caution">
    <text evidence="2">The sequence shown here is derived from an EMBL/GenBank/DDBJ whole genome shotgun (WGS) entry which is preliminary data.</text>
</comment>